<proteinExistence type="predicted"/>
<dbReference type="PROSITE" id="PS51257">
    <property type="entry name" value="PROKAR_LIPOPROTEIN"/>
    <property type="match status" value="1"/>
</dbReference>
<dbReference type="Proteomes" id="UP000184436">
    <property type="component" value="Unassembled WGS sequence"/>
</dbReference>
<organism evidence="2 3">
    <name type="scientific">Bacteroides faecichinchillae</name>
    <dbReference type="NCBI Taxonomy" id="871325"/>
    <lineage>
        <taxon>Bacteria</taxon>
        <taxon>Pseudomonadati</taxon>
        <taxon>Bacteroidota</taxon>
        <taxon>Bacteroidia</taxon>
        <taxon>Bacteroidales</taxon>
        <taxon>Bacteroidaceae</taxon>
        <taxon>Bacteroides</taxon>
    </lineage>
</organism>
<evidence type="ECO:0000313" key="2">
    <source>
        <dbReference type="EMBL" id="SHF80109.1"/>
    </source>
</evidence>
<accession>A0A1M5ELK3</accession>
<dbReference type="InterPro" id="IPR033410">
    <property type="entry name" value="DUF5119"/>
</dbReference>
<dbReference type="EMBL" id="FQVD01000036">
    <property type="protein sequence ID" value="SHF80109.1"/>
    <property type="molecule type" value="Genomic_DNA"/>
</dbReference>
<gene>
    <name evidence="2" type="ORF">SAMN05444349_1365</name>
</gene>
<keyword evidence="3" id="KW-1185">Reference proteome</keyword>
<name>A0A1M5ELK3_9BACE</name>
<protein>
    <recommendedName>
        <fullName evidence="4">DUF5119 domain-containing protein</fullName>
    </recommendedName>
</protein>
<dbReference type="AlphaFoldDB" id="A0A1M5ELK3"/>
<dbReference type="RefSeq" id="WP_025075965.1">
    <property type="nucleotide sequence ID" value="NZ_FQVD01000036.1"/>
</dbReference>
<dbReference type="STRING" id="871325.SAMN05444349_1365"/>
<evidence type="ECO:0000256" key="1">
    <source>
        <dbReference type="SAM" id="MobiDB-lite"/>
    </source>
</evidence>
<reference evidence="2 3" key="1">
    <citation type="submission" date="2016-11" db="EMBL/GenBank/DDBJ databases">
        <authorList>
            <person name="Jaros S."/>
            <person name="Januszkiewicz K."/>
            <person name="Wedrychowicz H."/>
        </authorList>
    </citation>
    <scope>NUCLEOTIDE SEQUENCE [LARGE SCALE GENOMIC DNA]</scope>
    <source>
        <strain evidence="2 3">DSM 26883</strain>
    </source>
</reference>
<evidence type="ECO:0008006" key="4">
    <source>
        <dbReference type="Google" id="ProtNLM"/>
    </source>
</evidence>
<evidence type="ECO:0000313" key="3">
    <source>
        <dbReference type="Proteomes" id="UP000184436"/>
    </source>
</evidence>
<sequence>MISGKYLFVAVLICTSVSCQNRELCFDHSHMVDFEVNFDWTDIPDAAPNTMVLQIFNNDGSHYTTVEFTSRKGGSFRIEAGEYKFLFHNGAMSTLVERGNTYGEYELTTKQISLLSPMGKDNNLNAPPRPDDSKDEPVNDILENIWGGSYEYIEILRGVEGQSVTLKPVEATSVYTVEVRDVKNMRDDIYVSAAMSGMAQSWKIADNTLSDITATIPFDLSRKDETTLESRFVIFGDNPEHTGQHHLSIYTSEKDYAHFDVTEQIHNAPDSKHIHIIVAGLELKGEGEGMKPDISEWEEVDIDIPMN</sequence>
<dbReference type="Pfam" id="PF17145">
    <property type="entry name" value="DUF5119"/>
    <property type="match status" value="1"/>
</dbReference>
<feature type="region of interest" description="Disordered" evidence="1">
    <location>
        <begin position="116"/>
        <end position="138"/>
    </location>
</feature>